<dbReference type="AlphaFoldDB" id="A0A9D2CZI4"/>
<keyword evidence="1" id="KW-0175">Coiled coil</keyword>
<feature type="coiled-coil region" evidence="1">
    <location>
        <begin position="134"/>
        <end position="262"/>
    </location>
</feature>
<accession>A0A9D2CZI4</accession>
<reference evidence="3" key="1">
    <citation type="journal article" date="2021" name="PeerJ">
        <title>Extensive microbial diversity within the chicken gut microbiome revealed by metagenomics and culture.</title>
        <authorList>
            <person name="Gilroy R."/>
            <person name="Ravi A."/>
            <person name="Getino M."/>
            <person name="Pursley I."/>
            <person name="Horton D.L."/>
            <person name="Alikhan N.F."/>
            <person name="Baker D."/>
            <person name="Gharbi K."/>
            <person name="Hall N."/>
            <person name="Watson M."/>
            <person name="Adriaenssens E.M."/>
            <person name="Foster-Nyarko E."/>
            <person name="Jarju S."/>
            <person name="Secka A."/>
            <person name="Antonio M."/>
            <person name="Oren A."/>
            <person name="Chaudhuri R.R."/>
            <person name="La Ragione R."/>
            <person name="Hildebrand F."/>
            <person name="Pallen M.J."/>
        </authorList>
    </citation>
    <scope>NUCLEOTIDE SEQUENCE</scope>
    <source>
        <strain evidence="3">CHK187-5294</strain>
    </source>
</reference>
<protein>
    <submittedName>
        <fullName evidence="3">DUF3102 domain-containing protein</fullName>
    </submittedName>
</protein>
<feature type="domain" description="Plasmid partition protein putative N-terminal" evidence="2">
    <location>
        <begin position="29"/>
        <end position="96"/>
    </location>
</feature>
<sequence>MSLVDLSTLGSGNAGGTAVEQAMPLEVWKEQQYHELNNRIIAHGRNACESILYMAQDLKRMNEEKLYEAGGYASFEEYTERAVGLKKSQAYKYIKALDTFGEEFFHSSGKIGITKISLLAGLTEDERREIAETTDVESASVRELKDKIEEMRQEISEKEDKIRELEWNAEAEKFSTPDNAAALDEAERAAQKARDEAAAAKADAASLKEKVESLKRDKKTLEEKLKNPVVQTVDNPETAAERDRALAAIAEKDAEIVRLNKQLMVAGDAALTKFKVKFADLQNILSDIVTLLDEMEEPNKSKCRGAVQSVVEGCGL</sequence>
<reference evidence="3" key="2">
    <citation type="submission" date="2021-04" db="EMBL/GenBank/DDBJ databases">
        <authorList>
            <person name="Gilroy R."/>
        </authorList>
    </citation>
    <scope>NUCLEOTIDE SEQUENCE</scope>
    <source>
        <strain evidence="3">CHK187-5294</strain>
    </source>
</reference>
<evidence type="ECO:0000259" key="2">
    <source>
        <dbReference type="Pfam" id="PF01672"/>
    </source>
</evidence>
<proteinExistence type="predicted"/>
<evidence type="ECO:0000256" key="1">
    <source>
        <dbReference type="SAM" id="Coils"/>
    </source>
</evidence>
<organism evidence="3 4">
    <name type="scientific">Candidatus Borkfalkia avistercoris</name>
    <dbReference type="NCBI Taxonomy" id="2838504"/>
    <lineage>
        <taxon>Bacteria</taxon>
        <taxon>Bacillati</taxon>
        <taxon>Bacillota</taxon>
        <taxon>Clostridia</taxon>
        <taxon>Christensenellales</taxon>
        <taxon>Christensenellaceae</taxon>
        <taxon>Candidatus Borkfalkia</taxon>
    </lineage>
</organism>
<dbReference type="EMBL" id="DXCL01000026">
    <property type="protein sequence ID" value="HIZ03666.1"/>
    <property type="molecule type" value="Genomic_DNA"/>
</dbReference>
<dbReference type="Proteomes" id="UP000824132">
    <property type="component" value="Unassembled WGS sequence"/>
</dbReference>
<evidence type="ECO:0000313" key="3">
    <source>
        <dbReference type="EMBL" id="HIZ03666.1"/>
    </source>
</evidence>
<dbReference type="Pfam" id="PF01672">
    <property type="entry name" value="Plasmid_parti_N"/>
    <property type="match status" value="1"/>
</dbReference>
<dbReference type="InterPro" id="IPR058550">
    <property type="entry name" value="Plasmid_parti_N"/>
</dbReference>
<name>A0A9D2CZI4_9FIRM</name>
<gene>
    <name evidence="3" type="ORF">H9727_05210</name>
</gene>
<evidence type="ECO:0000313" key="4">
    <source>
        <dbReference type="Proteomes" id="UP000824132"/>
    </source>
</evidence>
<comment type="caution">
    <text evidence="3">The sequence shown here is derived from an EMBL/GenBank/DDBJ whole genome shotgun (WGS) entry which is preliminary data.</text>
</comment>